<evidence type="ECO:0000313" key="1">
    <source>
        <dbReference type="EMBL" id="CCQ42953.1"/>
    </source>
</evidence>
<reference evidence="1" key="3">
    <citation type="journal article" date="2013" name="PLoS ONE">
        <title>Direct detection of alternative open reading frames translation products in human significantly expands the proteome.</title>
        <authorList>
            <person name="Vanderperre B."/>
            <person name="Lucier J.-F."/>
            <person name="Motard J."/>
            <person name="Tremblay G."/>
            <person name="Vanderperre S."/>
            <person name="Wisztorski M."/>
            <person name="Salzet M."/>
            <person name="Boisvert F.-M."/>
            <person name="Roucou X."/>
        </authorList>
    </citation>
    <scope>NUCLEOTIDE SEQUENCE</scope>
</reference>
<protein>
    <submittedName>
        <fullName evidence="1">Alternative protein MTERFD2</fullName>
    </submittedName>
    <submittedName>
        <fullName evidence="2">mTERF domain containing 2, isoform CRA_a</fullName>
    </submittedName>
</protein>
<gene>
    <name evidence="1" type="primary">MTERFD2</name>
    <name evidence="2" type="ORF">hCG_33054</name>
</gene>
<reference evidence="2" key="1">
    <citation type="journal article" date="2001" name="Science">
        <title>The sequence of the human genome.</title>
        <authorList>
            <person name="Venter J.C."/>
            <person name="Adams M.D."/>
            <person name="Myers E.W."/>
            <person name="Li P.W."/>
            <person name="Mural R.J."/>
            <person name="Sutton G.G."/>
            <person name="Smith H.O."/>
            <person name="Yandell M."/>
            <person name="Evans C.A."/>
            <person name="Holt R.A."/>
            <person name="Gocayne J.D."/>
            <person name="Amanatides P."/>
            <person name="Ballew R.M."/>
            <person name="Huson D.H."/>
            <person name="Wortman J.R."/>
            <person name="Zhang Q."/>
            <person name="Kodira C.D."/>
            <person name="Zheng X.H."/>
            <person name="Chen L."/>
            <person name="Skupski M."/>
            <person name="Subramanian G."/>
            <person name="Thomas P.D."/>
            <person name="Zhang J."/>
            <person name="Gabor Miklos G.L."/>
            <person name="Nelson C."/>
            <person name="Broder S."/>
            <person name="Clark A.G."/>
            <person name="Nadeau J."/>
            <person name="McKusick V.A."/>
            <person name="Zinder N."/>
            <person name="Levine A.J."/>
            <person name="Roberts R.J."/>
            <person name="Simon M."/>
            <person name="Slayman C."/>
            <person name="Hunkapiller M."/>
            <person name="Bolanos R."/>
            <person name="Delcher A."/>
            <person name="Dew I."/>
            <person name="Fasulo D."/>
            <person name="Flanigan M."/>
            <person name="Florea L."/>
            <person name="Halpern A."/>
            <person name="Hannenhalli S."/>
            <person name="Kravitz S."/>
            <person name="Levy S."/>
            <person name="Mobarry C."/>
            <person name="Reinert K."/>
            <person name="Remington K."/>
            <person name="Abu-Threideh J."/>
            <person name="Beasley E."/>
            <person name="Biddick K."/>
            <person name="Bonazzi V."/>
            <person name="Brandon R."/>
            <person name="Cargill M."/>
            <person name="Chandramouliswaran I."/>
            <person name="Charlab R."/>
            <person name="Chaturvedi K."/>
            <person name="Deng Z."/>
            <person name="Di Francesco V."/>
            <person name="Dunn P."/>
            <person name="Eilbeck K."/>
            <person name="Evangelista C."/>
            <person name="Gabrielian A.E."/>
            <person name="Gan W."/>
            <person name="Ge W."/>
            <person name="Gong F."/>
            <person name="Gu Z."/>
            <person name="Guan P."/>
            <person name="Heiman T.J."/>
            <person name="Higgins M.E."/>
            <person name="Ji R.R."/>
            <person name="Ke Z."/>
            <person name="Ketchum K.A."/>
            <person name="Lai Z."/>
            <person name="Lei Y."/>
            <person name="Li Z."/>
            <person name="Li J."/>
            <person name="Liang Y."/>
            <person name="Lin X."/>
            <person name="Lu F."/>
            <person name="Merkulov G.V."/>
            <person name="Milshina N."/>
            <person name="Moore H.M."/>
            <person name="Naik A.K."/>
            <person name="Narayan V.A."/>
            <person name="Neelam B."/>
            <person name="Nusskern D."/>
            <person name="Rusch D.B."/>
            <person name="Salzberg S."/>
            <person name="Shao W."/>
            <person name="Shue B."/>
            <person name="Sun J."/>
            <person name="Wang Z."/>
            <person name="Wang A."/>
            <person name="Wang X."/>
            <person name="Wang J."/>
            <person name="Wei M."/>
            <person name="Wides R."/>
            <person name="Xiao C."/>
            <person name="Yan C."/>
            <person name="Yao A."/>
            <person name="Ye J."/>
            <person name="Zhan M."/>
            <person name="Zhang W."/>
            <person name="Zhang H."/>
            <person name="Zhao Q."/>
            <person name="Zheng L."/>
            <person name="Zhong F."/>
            <person name="Zhong W."/>
            <person name="Zhu S."/>
            <person name="Zhao S."/>
            <person name="Gilbert D."/>
            <person name="Baumhueter S."/>
            <person name="Spier G."/>
            <person name="Carter C."/>
            <person name="Cravchik A."/>
            <person name="Woodage T."/>
            <person name="Ali F."/>
            <person name="An H."/>
            <person name="Awe A."/>
            <person name="Baldwin D."/>
            <person name="Baden H."/>
            <person name="Barnstead M."/>
            <person name="Barrow I."/>
            <person name="Beeson K."/>
            <person name="Busam D."/>
            <person name="Carver A."/>
            <person name="Center A."/>
            <person name="Cheng M.L."/>
            <person name="Curry L."/>
            <person name="Danaher S."/>
            <person name="Davenport L."/>
            <person name="Desilets R."/>
            <person name="Dietz S."/>
            <person name="Dodson K."/>
            <person name="Doup L."/>
            <person name="Ferriera S."/>
            <person name="Garg N."/>
            <person name="Gluecksmann A."/>
            <person name="Hart B."/>
            <person name="Haynes J."/>
            <person name="Haynes C."/>
            <person name="Heiner C."/>
            <person name="Hladun S."/>
            <person name="Hostin D."/>
            <person name="Houck J."/>
            <person name="Howland T."/>
            <person name="Ibegwam C."/>
            <person name="Johnson J."/>
            <person name="Kalush F."/>
            <person name="Kline L."/>
            <person name="Koduru S."/>
            <person name="Love A."/>
            <person name="Mann F."/>
            <person name="May D."/>
            <person name="McCawley S."/>
            <person name="McIntosh T."/>
            <person name="McMullen I."/>
            <person name="Moy M."/>
            <person name="Moy L."/>
            <person name="Murphy B."/>
            <person name="Nelson K."/>
            <person name="Pfannkoch C."/>
            <person name="Pratts E."/>
            <person name="Puri V."/>
            <person name="Qureshi H."/>
            <person name="Reardon M."/>
            <person name="Rodriguez R."/>
            <person name="Rogers Y.H."/>
            <person name="Romblad D."/>
            <person name="Ruhfel B."/>
            <person name="Scott R."/>
            <person name="Sitter C."/>
            <person name="Smallwood M."/>
            <person name="Stewart E."/>
            <person name="Strong R."/>
            <person name="Suh E."/>
            <person name="Thomas R."/>
            <person name="Tint N.N."/>
            <person name="Tse S."/>
            <person name="Vech C."/>
            <person name="Wang G."/>
            <person name="Wetter J."/>
            <person name="Williams S."/>
            <person name="Williams M."/>
            <person name="Windsor S."/>
            <person name="Winn-Deen E."/>
            <person name="Wolfe K."/>
            <person name="Zaveri J."/>
            <person name="Zaveri K."/>
            <person name="Abril J.F."/>
            <person name="Guigo R."/>
            <person name="Campbell M.J."/>
            <person name="Sjolander K.V."/>
            <person name="Karlak B."/>
            <person name="Kejariwal A."/>
            <person name="Mi H."/>
            <person name="Lazareva B."/>
            <person name="Hatton T."/>
            <person name="Narechania A."/>
            <person name="Diemer K."/>
            <person name="Muruganujan A."/>
            <person name="Guo N."/>
            <person name="Sato S."/>
            <person name="Bafna V."/>
            <person name="Istrail S."/>
            <person name="Lippert R."/>
            <person name="Schwartz R."/>
            <person name="Walenz B."/>
            <person name="Yooseph S."/>
            <person name="Allen D."/>
            <person name="Basu A."/>
            <person name="Baxendale J."/>
            <person name="Blick L."/>
            <person name="Caminha M."/>
            <person name="Carnes-Stine J."/>
            <person name="Caulk P."/>
            <person name="Chiang Y.H."/>
            <person name="Coyne M."/>
            <person name="Dahlke C."/>
            <person name="Mays A."/>
            <person name="Dombroski M."/>
            <person name="Donnelly M."/>
            <person name="Ely D."/>
            <person name="Esparham S."/>
            <person name="Fosler C."/>
            <person name="Gire H."/>
            <person name="Glanowski S."/>
            <person name="Glasser K."/>
            <person name="Glodek A."/>
            <person name="Gorokhov M."/>
            <person name="Graham K."/>
            <person name="Gropman B."/>
            <person name="Harris M."/>
            <person name="Heil J."/>
            <person name="Henderson S."/>
            <person name="Hoover J."/>
            <person name="Jennings D."/>
            <person name="Jordan C."/>
            <person name="Jordan J."/>
            <person name="Kasha J."/>
            <person name="Kagan L."/>
            <person name="Kraft C."/>
            <person name="Levitsky A."/>
            <person name="Lewis M."/>
            <person name="Liu X."/>
            <person name="Lopez J."/>
            <person name="Ma D."/>
            <person name="Majoros W."/>
            <person name="McDaniel J."/>
            <person name="Murphy S."/>
            <person name="Newman M."/>
            <person name="Nguyen T."/>
            <person name="Nguyen N."/>
            <person name="Nodell M."/>
            <person name="Pan S."/>
            <person name="Peck J."/>
            <person name="Peterson M."/>
            <person name="Rowe W."/>
            <person name="Sanders R."/>
            <person name="Scott J."/>
            <person name="Simpson M."/>
            <person name="Smith T."/>
            <person name="Sprague A."/>
            <person name="Stockwell T."/>
            <person name="Turner R."/>
            <person name="Venter E."/>
            <person name="Wang M."/>
            <person name="Wen M."/>
            <person name="Wu D."/>
            <person name="Wu M."/>
            <person name="Xia A."/>
            <person name="Zandieh A."/>
            <person name="Zhu X."/>
        </authorList>
    </citation>
    <scope>NUCLEOTIDE SEQUENCE</scope>
</reference>
<dbReference type="AlphaFoldDB" id="L8E9B8"/>
<dbReference type="EMBL" id="CH471063">
    <property type="protein sequence ID" value="EAW71234.1"/>
    <property type="molecule type" value="Genomic_DNA"/>
</dbReference>
<reference evidence="2" key="2">
    <citation type="submission" date="2005-07" db="EMBL/GenBank/DDBJ databases">
        <authorList>
            <person name="Mural R.J."/>
            <person name="Istrail S."/>
            <person name="Sutton G."/>
            <person name="Florea L."/>
            <person name="Halpern A.L."/>
            <person name="Mobarry C.M."/>
            <person name="Lippert R."/>
            <person name="Walenz B."/>
            <person name="Shatkay H."/>
            <person name="Dew I."/>
            <person name="Miller J.R."/>
            <person name="Flanigan M.J."/>
            <person name="Edwards N.J."/>
            <person name="Bolanos R."/>
            <person name="Fasulo D."/>
            <person name="Halldorsson B.V."/>
            <person name="Hannenhalli S."/>
            <person name="Turner R."/>
            <person name="Yooseph S."/>
            <person name="Lu F."/>
            <person name="Nusskern D.R."/>
            <person name="Shue B.C."/>
            <person name="Zheng X.H."/>
            <person name="Zhong F."/>
            <person name="Delcher A.L."/>
            <person name="Huson D.H."/>
            <person name="Kravitz S.A."/>
            <person name="Mouchard L."/>
            <person name="Reinert K."/>
            <person name="Remington K.A."/>
            <person name="Clark A.G."/>
            <person name="Waterman M.S."/>
            <person name="Eichler E.E."/>
            <person name="Adams M.D."/>
            <person name="Hunkapiller M.W."/>
            <person name="Myers E.W."/>
            <person name="Venter J.C."/>
        </authorList>
    </citation>
    <scope>NUCLEOTIDE SEQUENCE</scope>
</reference>
<evidence type="ECO:0000313" key="2">
    <source>
        <dbReference type="EMBL" id="EAW71234.1"/>
    </source>
</evidence>
<name>L8E9B8_HUMAN</name>
<accession>L8E9B8</accession>
<organism evidence="1">
    <name type="scientific">Homo sapiens</name>
    <name type="common">Human</name>
    <dbReference type="NCBI Taxonomy" id="9606"/>
    <lineage>
        <taxon>Eukaryota</taxon>
        <taxon>Metazoa</taxon>
        <taxon>Chordata</taxon>
        <taxon>Craniata</taxon>
        <taxon>Vertebrata</taxon>
        <taxon>Euteleostomi</taxon>
        <taxon>Mammalia</taxon>
        <taxon>Eutheria</taxon>
        <taxon>Euarchontoglires</taxon>
        <taxon>Primates</taxon>
        <taxon>Haplorrhini</taxon>
        <taxon>Catarrhini</taxon>
        <taxon>Hominidae</taxon>
        <taxon>Homo</taxon>
    </lineage>
</organism>
<dbReference type="ChiTaRS" id="MTERF4">
    <property type="organism name" value="human"/>
</dbReference>
<sequence length="91" mass="10299">MPGCAPLGMLTCTYMDIQFRSRTWLPRGCLSGRVDRLAQPTGLQHPIAPRPCPITLWATCRTRHGPAPQRHLFGVFLRLVLSQLSLKQMSW</sequence>
<proteinExistence type="predicted"/>
<dbReference type="EMBL" id="HF583456">
    <property type="protein sequence ID" value="CCQ42953.1"/>
    <property type="molecule type" value="Genomic_DNA"/>
</dbReference>